<organism evidence="2">
    <name type="scientific">marine sediment metagenome</name>
    <dbReference type="NCBI Taxonomy" id="412755"/>
    <lineage>
        <taxon>unclassified sequences</taxon>
        <taxon>metagenomes</taxon>
        <taxon>ecological metagenomes</taxon>
    </lineage>
</organism>
<sequence>MTFWLQVLGPLVMVLGGVIGWLIRSRTEEQRAIREKLNEERRKTYLEILGPYIHIFADLKGKGPTQALDEVKSYDYRKKAFDLNLFGSDKVIRAYNNLMQYAYKFEAGGSQKPQPKEMMRLWGTLLLEIRKSLGNKKTKLDEFDMLRSMIKDIDKLK</sequence>
<comment type="caution">
    <text evidence="2">The sequence shown here is derived from an EMBL/GenBank/DDBJ whole genome shotgun (WGS) entry which is preliminary data.</text>
</comment>
<name>X1F855_9ZZZZ</name>
<gene>
    <name evidence="2" type="ORF">S03H2_14076</name>
</gene>
<evidence type="ECO:0000256" key="1">
    <source>
        <dbReference type="SAM" id="Phobius"/>
    </source>
</evidence>
<keyword evidence="1" id="KW-1133">Transmembrane helix</keyword>
<dbReference type="AlphaFoldDB" id="X1F855"/>
<keyword evidence="1" id="KW-0472">Membrane</keyword>
<keyword evidence="1" id="KW-0812">Transmembrane</keyword>
<evidence type="ECO:0000313" key="2">
    <source>
        <dbReference type="EMBL" id="GAH41821.1"/>
    </source>
</evidence>
<accession>X1F855</accession>
<reference evidence="2" key="1">
    <citation type="journal article" date="2014" name="Front. Microbiol.">
        <title>High frequency of phylogenetically diverse reductive dehalogenase-homologous genes in deep subseafloor sedimentary metagenomes.</title>
        <authorList>
            <person name="Kawai M."/>
            <person name="Futagami T."/>
            <person name="Toyoda A."/>
            <person name="Takaki Y."/>
            <person name="Nishi S."/>
            <person name="Hori S."/>
            <person name="Arai W."/>
            <person name="Tsubouchi T."/>
            <person name="Morono Y."/>
            <person name="Uchiyama I."/>
            <person name="Ito T."/>
            <person name="Fujiyama A."/>
            <person name="Inagaki F."/>
            <person name="Takami H."/>
        </authorList>
    </citation>
    <scope>NUCLEOTIDE SEQUENCE</scope>
    <source>
        <strain evidence="2">Expedition CK06-06</strain>
    </source>
</reference>
<protein>
    <submittedName>
        <fullName evidence="2">Uncharacterized protein</fullName>
    </submittedName>
</protein>
<dbReference type="EMBL" id="BARU01007140">
    <property type="protein sequence ID" value="GAH41821.1"/>
    <property type="molecule type" value="Genomic_DNA"/>
</dbReference>
<proteinExistence type="predicted"/>
<feature type="transmembrane region" description="Helical" evidence="1">
    <location>
        <begin position="6"/>
        <end position="23"/>
    </location>
</feature>